<dbReference type="AlphaFoldDB" id="A0AAE8LYL4"/>
<evidence type="ECO:0000256" key="1">
    <source>
        <dbReference type="SAM" id="MobiDB-lite"/>
    </source>
</evidence>
<feature type="transmembrane region" description="Helical" evidence="2">
    <location>
        <begin position="76"/>
        <end position="97"/>
    </location>
</feature>
<organism evidence="3 4">
    <name type="scientific">Fusarium torulosum</name>
    <dbReference type="NCBI Taxonomy" id="33205"/>
    <lineage>
        <taxon>Eukaryota</taxon>
        <taxon>Fungi</taxon>
        <taxon>Dikarya</taxon>
        <taxon>Ascomycota</taxon>
        <taxon>Pezizomycotina</taxon>
        <taxon>Sordariomycetes</taxon>
        <taxon>Hypocreomycetidae</taxon>
        <taxon>Hypocreales</taxon>
        <taxon>Nectriaceae</taxon>
        <taxon>Fusarium</taxon>
    </lineage>
</organism>
<reference evidence="3" key="1">
    <citation type="submission" date="2018-03" db="EMBL/GenBank/DDBJ databases">
        <authorList>
            <person name="Guldener U."/>
        </authorList>
    </citation>
    <scope>NUCLEOTIDE SEQUENCE</scope>
</reference>
<sequence length="329" mass="36711">MSQSTNLSTTDSAEESQPGLEAWSDQGISLSDLSPLPAAEDSDETDETAPAPAKEPTEENSLFQFRTWISENKMAVSGWVVALLSLVVTIIAMVPSFRSESMSQRALELAEWTALKDFIENCKQDHQAGLASIACQEAITQPLPPPPHVQITSSIIKRWMGDGCNCKQRDESFYLQMAVATIIALAMYIVLDALYDAIHKIWYSEFPKCNCVKNIRSRVENCTEQLSKISHYEMIDYDAHEPLDAQVVEARSKHRFEFVSRAVHALLDRIAAFDRGQDDTVPCPHEAISWHASTLITVKSPGISYFDQMAWMNGLIGLLIGLLIMELSR</sequence>
<keyword evidence="2" id="KW-0472">Membrane</keyword>
<keyword evidence="4" id="KW-1185">Reference proteome</keyword>
<name>A0AAE8LYL4_9HYPO</name>
<feature type="transmembrane region" description="Helical" evidence="2">
    <location>
        <begin position="309"/>
        <end position="327"/>
    </location>
</feature>
<feature type="transmembrane region" description="Helical" evidence="2">
    <location>
        <begin position="173"/>
        <end position="191"/>
    </location>
</feature>
<feature type="region of interest" description="Disordered" evidence="1">
    <location>
        <begin position="1"/>
        <end position="59"/>
    </location>
</feature>
<dbReference type="Proteomes" id="UP001187734">
    <property type="component" value="Unassembled WGS sequence"/>
</dbReference>
<feature type="compositionally biased region" description="Polar residues" evidence="1">
    <location>
        <begin position="1"/>
        <end position="11"/>
    </location>
</feature>
<evidence type="ECO:0000313" key="3">
    <source>
        <dbReference type="EMBL" id="SPJ70976.1"/>
    </source>
</evidence>
<comment type="caution">
    <text evidence="3">The sequence shown here is derived from an EMBL/GenBank/DDBJ whole genome shotgun (WGS) entry which is preliminary data.</text>
</comment>
<gene>
    <name evidence="3" type="ORF">FTOL_00704</name>
</gene>
<evidence type="ECO:0000313" key="4">
    <source>
        <dbReference type="Proteomes" id="UP001187734"/>
    </source>
</evidence>
<protein>
    <submittedName>
        <fullName evidence="3">Uncharacterized protein</fullName>
    </submittedName>
</protein>
<keyword evidence="2" id="KW-1133">Transmembrane helix</keyword>
<accession>A0AAE8LYL4</accession>
<evidence type="ECO:0000256" key="2">
    <source>
        <dbReference type="SAM" id="Phobius"/>
    </source>
</evidence>
<dbReference type="EMBL" id="ONZP01000026">
    <property type="protein sequence ID" value="SPJ70976.1"/>
    <property type="molecule type" value="Genomic_DNA"/>
</dbReference>
<keyword evidence="2" id="KW-0812">Transmembrane</keyword>
<proteinExistence type="predicted"/>